<feature type="region of interest" description="Disordered" evidence="1">
    <location>
        <begin position="1"/>
        <end position="33"/>
    </location>
</feature>
<dbReference type="AlphaFoldDB" id="A0AAV1ASR4"/>
<dbReference type="PANTHER" id="PTHR33889:SF1">
    <property type="entry name" value="OS03G0834800 PROTEIN"/>
    <property type="match status" value="1"/>
</dbReference>
<dbReference type="EMBL" id="OX451740">
    <property type="protein sequence ID" value="CAI8613495.1"/>
    <property type="molecule type" value="Genomic_DNA"/>
</dbReference>
<gene>
    <name evidence="3" type="ORF">VFH_V083200</name>
</gene>
<feature type="domain" description="DUF7769" evidence="2">
    <location>
        <begin position="46"/>
        <end position="97"/>
    </location>
</feature>
<evidence type="ECO:0000259" key="2">
    <source>
        <dbReference type="Pfam" id="PF24964"/>
    </source>
</evidence>
<dbReference type="Pfam" id="PF24964">
    <property type="entry name" value="DUF7769"/>
    <property type="match status" value="1"/>
</dbReference>
<organism evidence="3 4">
    <name type="scientific">Vicia faba</name>
    <name type="common">Broad bean</name>
    <name type="synonym">Faba vulgaris</name>
    <dbReference type="NCBI Taxonomy" id="3906"/>
    <lineage>
        <taxon>Eukaryota</taxon>
        <taxon>Viridiplantae</taxon>
        <taxon>Streptophyta</taxon>
        <taxon>Embryophyta</taxon>
        <taxon>Tracheophyta</taxon>
        <taxon>Spermatophyta</taxon>
        <taxon>Magnoliopsida</taxon>
        <taxon>eudicotyledons</taxon>
        <taxon>Gunneridae</taxon>
        <taxon>Pentapetalae</taxon>
        <taxon>rosids</taxon>
        <taxon>fabids</taxon>
        <taxon>Fabales</taxon>
        <taxon>Fabaceae</taxon>
        <taxon>Papilionoideae</taxon>
        <taxon>50 kb inversion clade</taxon>
        <taxon>NPAAA clade</taxon>
        <taxon>Hologalegina</taxon>
        <taxon>IRL clade</taxon>
        <taxon>Fabeae</taxon>
        <taxon>Vicia</taxon>
    </lineage>
</organism>
<evidence type="ECO:0000313" key="3">
    <source>
        <dbReference type="EMBL" id="CAI8613495.1"/>
    </source>
</evidence>
<dbReference type="InterPro" id="IPR056671">
    <property type="entry name" value="DUF7769"/>
</dbReference>
<evidence type="ECO:0000313" key="4">
    <source>
        <dbReference type="Proteomes" id="UP001157006"/>
    </source>
</evidence>
<accession>A0AAV1ASR4</accession>
<dbReference type="PANTHER" id="PTHR33889">
    <property type="entry name" value="OS04G0681850 PROTEIN"/>
    <property type="match status" value="1"/>
</dbReference>
<name>A0AAV1ASR4_VICFA</name>
<evidence type="ECO:0000256" key="1">
    <source>
        <dbReference type="SAM" id="MobiDB-lite"/>
    </source>
</evidence>
<protein>
    <recommendedName>
        <fullName evidence="2">DUF7769 domain-containing protein</fullName>
    </recommendedName>
</protein>
<keyword evidence="4" id="KW-1185">Reference proteome</keyword>
<dbReference type="Proteomes" id="UP001157006">
    <property type="component" value="Chromosome 5"/>
</dbReference>
<sequence length="208" mass="24238">MALEEVEATNDIDESYEDNLQEEVEGNNDIENFEAESRERKKLRVLSNEERMSIYHELLQKSVDGQLRKGATNEVASSNSVPIRTVQRIWKRAKESETRDVSHRKIKNCGCKRISIDENQIRELPFSQRTNIRSLAFGLKTNLTSVFRLIKSGLIRVSSDFWIMPRLEHAGQCLFRLSTCPKMLQHITFKLRKSRFHLNFKCFGTSPF</sequence>
<proteinExistence type="predicted"/>
<reference evidence="3 4" key="1">
    <citation type="submission" date="2023-01" db="EMBL/GenBank/DDBJ databases">
        <authorList>
            <person name="Kreplak J."/>
        </authorList>
    </citation>
    <scope>NUCLEOTIDE SEQUENCE [LARGE SCALE GENOMIC DNA]</scope>
</reference>